<feature type="region of interest" description="Disordered" evidence="2">
    <location>
        <begin position="324"/>
        <end position="392"/>
    </location>
</feature>
<keyword evidence="1" id="KW-0175">Coiled coil</keyword>
<evidence type="ECO:0000256" key="1">
    <source>
        <dbReference type="SAM" id="Coils"/>
    </source>
</evidence>
<dbReference type="Proteomes" id="UP001642501">
    <property type="component" value="Unassembled WGS sequence"/>
</dbReference>
<evidence type="ECO:0000313" key="3">
    <source>
        <dbReference type="EMBL" id="CAK7267858.1"/>
    </source>
</evidence>
<comment type="caution">
    <text evidence="3">The sequence shown here is derived from an EMBL/GenBank/DDBJ whole genome shotgun (WGS) entry which is preliminary data.</text>
</comment>
<evidence type="ECO:0000313" key="4">
    <source>
        <dbReference type="Proteomes" id="UP001642501"/>
    </source>
</evidence>
<feature type="compositionally biased region" description="Basic and acidic residues" evidence="2">
    <location>
        <begin position="367"/>
        <end position="376"/>
    </location>
</feature>
<gene>
    <name evidence="3" type="ORF">SEPCBS57363_002803</name>
</gene>
<feature type="compositionally biased region" description="Basic residues" evidence="2">
    <location>
        <begin position="351"/>
        <end position="366"/>
    </location>
</feature>
<evidence type="ECO:0000256" key="2">
    <source>
        <dbReference type="SAM" id="MobiDB-lite"/>
    </source>
</evidence>
<dbReference type="PANTHER" id="PTHR39610:SF1">
    <property type="match status" value="1"/>
</dbReference>
<sequence>MPDLNSVPPSPRVLAASRQPSSTNAASTTAHNNNSPAASSAPSSGPQTSQPLASVSPFSLHVFPSNQMAVNQGSNVNAAALPSPFLPPTLSLASAGTAPAQPGDGPVVASGTGPLRHPRPLTAAELHMQMEKEQEAVVNRFTRELTLLRAQNASVVSNASSTSAGGISDAATGAASTGGLMSTPSVSTPADHSLLSGTSGFSIPSSTGRHNRTYSNTSIRSQTAAAGSTPSFSGIAAPAPIRPMAPNLSRQNSTASRRSRANSPGPATSVSTPYTHPSHFGEASVSGSSRFDDMVIYRAELESVKRENEILRRRVRELERATAATATASLSGGPPQSAMGDPNHPPGLQGHTHHHGSNYQRQRRDRRSSDASRGRSESVSTNASMAVQTPGSTPAVVIPAPLASSPTAAFTTPAATGGGAGIAGRRESARERVASMLSVAGSTAGSVGVGVPEDEVRVGESAASAGLQGQ</sequence>
<accession>A0ABP0DHW3</accession>
<evidence type="ECO:0008006" key="5">
    <source>
        <dbReference type="Google" id="ProtNLM"/>
    </source>
</evidence>
<dbReference type="EMBL" id="CAWUOM010000039">
    <property type="protein sequence ID" value="CAK7267858.1"/>
    <property type="molecule type" value="Genomic_DNA"/>
</dbReference>
<reference evidence="3 4" key="1">
    <citation type="submission" date="2024-01" db="EMBL/GenBank/DDBJ databases">
        <authorList>
            <person name="Allen C."/>
            <person name="Tagirdzhanova G."/>
        </authorList>
    </citation>
    <scope>NUCLEOTIDE SEQUENCE [LARGE SCALE GENOMIC DNA]</scope>
    <source>
        <strain evidence="3 4">CBS 573.63</strain>
    </source>
</reference>
<feature type="region of interest" description="Disordered" evidence="2">
    <location>
        <begin position="173"/>
        <end position="286"/>
    </location>
</feature>
<feature type="compositionally biased region" description="Low complexity" evidence="2">
    <location>
        <begin position="235"/>
        <end position="256"/>
    </location>
</feature>
<protein>
    <recommendedName>
        <fullName evidence="5">FAD dependent oxidoreductase</fullName>
    </recommendedName>
</protein>
<organism evidence="3 4">
    <name type="scientific">Sporothrix epigloea</name>
    <dbReference type="NCBI Taxonomy" id="1892477"/>
    <lineage>
        <taxon>Eukaryota</taxon>
        <taxon>Fungi</taxon>
        <taxon>Dikarya</taxon>
        <taxon>Ascomycota</taxon>
        <taxon>Pezizomycotina</taxon>
        <taxon>Sordariomycetes</taxon>
        <taxon>Sordariomycetidae</taxon>
        <taxon>Ophiostomatales</taxon>
        <taxon>Ophiostomataceae</taxon>
        <taxon>Sporothrix</taxon>
    </lineage>
</organism>
<keyword evidence="4" id="KW-1185">Reference proteome</keyword>
<dbReference type="PANTHER" id="PTHR39610">
    <property type="entry name" value="BZIP DOMAIN-CONTAINING PROTEIN-RELATED"/>
    <property type="match status" value="1"/>
</dbReference>
<feature type="compositionally biased region" description="Polar residues" evidence="2">
    <location>
        <begin position="381"/>
        <end position="392"/>
    </location>
</feature>
<feature type="compositionally biased region" description="Polar residues" evidence="2">
    <location>
        <begin position="265"/>
        <end position="275"/>
    </location>
</feature>
<feature type="region of interest" description="Disordered" evidence="2">
    <location>
        <begin position="1"/>
        <end position="53"/>
    </location>
</feature>
<feature type="compositionally biased region" description="Polar residues" evidence="2">
    <location>
        <begin position="180"/>
        <end position="232"/>
    </location>
</feature>
<feature type="compositionally biased region" description="Low complexity" evidence="2">
    <location>
        <begin position="20"/>
        <end position="49"/>
    </location>
</feature>
<feature type="coiled-coil region" evidence="1">
    <location>
        <begin position="294"/>
        <end position="321"/>
    </location>
</feature>
<proteinExistence type="predicted"/>
<name>A0ABP0DHW3_9PEZI</name>